<accession>A0A6J0NWG2</accession>
<dbReference type="OrthoDB" id="2020707at2759"/>
<feature type="compositionally biased region" description="Polar residues" evidence="1">
    <location>
        <begin position="20"/>
        <end position="29"/>
    </location>
</feature>
<dbReference type="CDD" id="cd20405">
    <property type="entry name" value="Tudor_Agenet_AtDUF_rpt1_3"/>
    <property type="match status" value="3"/>
</dbReference>
<dbReference type="InterPro" id="IPR014002">
    <property type="entry name" value="Agenet_dom_plant"/>
</dbReference>
<feature type="region of interest" description="Disordered" evidence="1">
    <location>
        <begin position="1"/>
        <end position="32"/>
    </location>
</feature>
<dbReference type="PANTHER" id="PTHR31917">
    <property type="entry name" value="AGENET DOMAIN-CONTAINING PROTEIN-RELATED"/>
    <property type="match status" value="1"/>
</dbReference>
<dbReference type="Proteomes" id="UP000504610">
    <property type="component" value="Chromosome 1"/>
</dbReference>
<dbReference type="GeneID" id="108859566"/>
<dbReference type="InterPro" id="IPR008395">
    <property type="entry name" value="Agenet-like_dom"/>
</dbReference>
<feature type="domain" description="Agenet" evidence="2">
    <location>
        <begin position="448"/>
        <end position="504"/>
    </location>
</feature>
<feature type="domain" description="Agenet" evidence="2">
    <location>
        <begin position="287"/>
        <end position="343"/>
    </location>
</feature>
<dbReference type="PANTHER" id="PTHR31917:SF80">
    <property type="entry name" value="AGENET DOMAIN-CONTAINING PROTEIN-RELATED"/>
    <property type="match status" value="1"/>
</dbReference>
<evidence type="ECO:0000313" key="4">
    <source>
        <dbReference type="RefSeq" id="XP_018489014.2"/>
    </source>
</evidence>
<feature type="domain" description="Agenet" evidence="2">
    <location>
        <begin position="113"/>
        <end position="170"/>
    </location>
</feature>
<reference evidence="3" key="1">
    <citation type="journal article" date="2019" name="Database">
        <title>The radish genome database (RadishGD): an integrated information resource for radish genomics.</title>
        <authorList>
            <person name="Yu H.J."/>
            <person name="Baek S."/>
            <person name="Lee Y.J."/>
            <person name="Cho A."/>
            <person name="Mun J.H."/>
        </authorList>
    </citation>
    <scope>NUCLEOTIDE SEQUENCE [LARGE SCALE GENOMIC DNA]</scope>
    <source>
        <strain evidence="3">cv. WK10039</strain>
    </source>
</reference>
<dbReference type="CDD" id="cd20406">
    <property type="entry name" value="Tudor_Agenet_AtDUF_rpt2_4"/>
    <property type="match status" value="3"/>
</dbReference>
<proteinExistence type="predicted"/>
<keyword evidence="3" id="KW-1185">Reference proteome</keyword>
<evidence type="ECO:0000313" key="3">
    <source>
        <dbReference type="Proteomes" id="UP000504610"/>
    </source>
</evidence>
<dbReference type="RefSeq" id="XP_018489014.2">
    <property type="nucleotide sequence ID" value="XM_018633512.2"/>
</dbReference>
<evidence type="ECO:0000256" key="1">
    <source>
        <dbReference type="SAM" id="MobiDB-lite"/>
    </source>
</evidence>
<dbReference type="SMART" id="SM00743">
    <property type="entry name" value="Agenet"/>
    <property type="match status" value="6"/>
</dbReference>
<evidence type="ECO:0000259" key="2">
    <source>
        <dbReference type="SMART" id="SM00743"/>
    </source>
</evidence>
<dbReference type="AlphaFoldDB" id="A0A6J0NWG2"/>
<feature type="domain" description="Agenet" evidence="2">
    <location>
        <begin position="217"/>
        <end position="285"/>
    </location>
</feature>
<feature type="domain" description="Agenet" evidence="2">
    <location>
        <begin position="36"/>
        <end position="107"/>
    </location>
</feature>
<gene>
    <name evidence="4" type="primary">LOC108859566</name>
</gene>
<reference evidence="4" key="2">
    <citation type="submission" date="2025-08" db="UniProtKB">
        <authorList>
            <consortium name="RefSeq"/>
        </authorList>
    </citation>
    <scope>IDENTIFICATION</scope>
    <source>
        <tissue evidence="4">Leaf</tissue>
    </source>
</reference>
<dbReference type="Pfam" id="PF05641">
    <property type="entry name" value="Agenet"/>
    <property type="match status" value="4"/>
</dbReference>
<name>A0A6J0NWG2_RAPSA</name>
<feature type="compositionally biased region" description="Acidic residues" evidence="1">
    <location>
        <begin position="178"/>
        <end position="198"/>
    </location>
</feature>
<sequence>MSSRRRQSPMIPSPAKQRNKAPNNPATRTIHNRLPSFLKPDAAVEISTSEDDYRGAWFPGKVVTVPSPDSANCQVEYATMSEVDDESKPLREFVHVDHLRPRPPPMSEAEKKRDIAAGEDVDAFYNGVWWEGTVTEARRGDGKFSVYFRASKEQIQFRRDELRFHREWVNDTWKPPLDETETESEEEESEEVDDDTEDKEYLVPQVDPETTRAIAKEMFSNGTVVEVSSDEEGFVGCWFAAKVVERIGEDKYMIEYKDLREDNGVEPLKEEADFLHVRPPPPSDEDIDFAVGDKIDAFYNDGWWVGEVMESMKDGSVGIFFRESRERMRFGRQGLRLHKEWVNGTWELPLKRGEVMKRAKKVPCERNVRRKIAIDKRYFSVGTPVEVGSIEEGFEDSWFLAKLVEYRGTDKCLVEYDKLKAEDGKEPLREEVNVFQIRPQPLEMVMVNPFEKLDKVNALYNDGWWIGVVRKVLAKSSYLVYFSRTDEMLKFHHSQLRLHQEWVDGKWIASSKSQTA</sequence>
<feature type="region of interest" description="Disordered" evidence="1">
    <location>
        <begin position="173"/>
        <end position="206"/>
    </location>
</feature>
<organism evidence="3 4">
    <name type="scientific">Raphanus sativus</name>
    <name type="common">Radish</name>
    <name type="synonym">Raphanus raphanistrum var. sativus</name>
    <dbReference type="NCBI Taxonomy" id="3726"/>
    <lineage>
        <taxon>Eukaryota</taxon>
        <taxon>Viridiplantae</taxon>
        <taxon>Streptophyta</taxon>
        <taxon>Embryophyta</taxon>
        <taxon>Tracheophyta</taxon>
        <taxon>Spermatophyta</taxon>
        <taxon>Magnoliopsida</taxon>
        <taxon>eudicotyledons</taxon>
        <taxon>Gunneridae</taxon>
        <taxon>Pentapetalae</taxon>
        <taxon>rosids</taxon>
        <taxon>malvids</taxon>
        <taxon>Brassicales</taxon>
        <taxon>Brassicaceae</taxon>
        <taxon>Brassiceae</taxon>
        <taxon>Raphanus</taxon>
    </lineage>
</organism>
<dbReference type="KEGG" id="rsz:108859566"/>
<feature type="domain" description="Agenet" evidence="2">
    <location>
        <begin position="377"/>
        <end position="445"/>
    </location>
</feature>
<protein>
    <submittedName>
        <fullName evidence="4">Protein AGENET DOMAIN (AGD)-CONTAINING P1</fullName>
    </submittedName>
</protein>